<organism evidence="1 2">
    <name type="scientific">Paraburkholderia pallida</name>
    <dbReference type="NCBI Taxonomy" id="2547399"/>
    <lineage>
        <taxon>Bacteria</taxon>
        <taxon>Pseudomonadati</taxon>
        <taxon>Pseudomonadota</taxon>
        <taxon>Betaproteobacteria</taxon>
        <taxon>Burkholderiales</taxon>
        <taxon>Burkholderiaceae</taxon>
        <taxon>Paraburkholderia</taxon>
    </lineage>
</organism>
<keyword evidence="2" id="KW-1185">Reference proteome</keyword>
<dbReference type="OrthoDB" id="8775830at2"/>
<accession>A0A4P7CTN0</accession>
<dbReference type="KEGG" id="ppai:E1956_09530"/>
<evidence type="ECO:0000313" key="2">
    <source>
        <dbReference type="Proteomes" id="UP000295727"/>
    </source>
</evidence>
<name>A0A4P7CTN0_9BURK</name>
<dbReference type="AlphaFoldDB" id="A0A4P7CTN0"/>
<gene>
    <name evidence="1" type="ORF">E1956_09530</name>
</gene>
<reference evidence="1 2" key="1">
    <citation type="submission" date="2019-03" db="EMBL/GenBank/DDBJ databases">
        <title>Paraburkholderia sp. 7MH5, isolated from subtropical forest soil.</title>
        <authorList>
            <person name="Gao Z.-H."/>
            <person name="Qiu L.-H."/>
        </authorList>
    </citation>
    <scope>NUCLEOTIDE SEQUENCE [LARGE SCALE GENOMIC DNA]</scope>
    <source>
        <strain evidence="1 2">7MH5</strain>
    </source>
</reference>
<dbReference type="Proteomes" id="UP000295727">
    <property type="component" value="Chromosome 1"/>
</dbReference>
<protein>
    <submittedName>
        <fullName evidence="1">Uncharacterized protein</fullName>
    </submittedName>
</protein>
<proteinExistence type="predicted"/>
<dbReference type="EMBL" id="CP038148">
    <property type="protein sequence ID" value="QBQ97389.1"/>
    <property type="molecule type" value="Genomic_DNA"/>
</dbReference>
<sequence>MSNAIDRNVRLLAAIAYGEASTANDSQEIGGIAFAVANRCRAWNNKTVSELRSADPNYAYAWDGSNERFNRLMRTRESEIELSPAMRLAVDWARKAIANDGVDPSNSAFWWDGLDFKTNYSQHPKVRDGFKWGDATHNIFNVPEKPRHAIVHWRVINKKTGQIVDGAERGRYDSIWISTAAHGSTIFWAHNPDYLQATGGKAYR</sequence>
<dbReference type="RefSeq" id="WP_134748365.1">
    <property type="nucleotide sequence ID" value="NZ_CP038148.1"/>
</dbReference>
<evidence type="ECO:0000313" key="1">
    <source>
        <dbReference type="EMBL" id="QBQ97389.1"/>
    </source>
</evidence>